<protein>
    <submittedName>
        <fullName evidence="5">Molybdenum ABC transporter ATP-binding protein</fullName>
    </submittedName>
</protein>
<feature type="region of interest" description="Disordered" evidence="3">
    <location>
        <begin position="129"/>
        <end position="156"/>
    </location>
</feature>
<dbReference type="Proteomes" id="UP000292781">
    <property type="component" value="Unassembled WGS sequence"/>
</dbReference>
<dbReference type="OrthoDB" id="8228639at2"/>
<sequence length="156" mass="17225">MIRLSSRFHARVTRHDTPVGLSNLFFGDGEFRVPIVPEPIGTGVTLEIDARDVSVALSRPMDVSITNRFPGTIVEIEHLEAPYARVTFDLGSNRLHALVTWESVERLALEPGLRAWAMIKSVAISASTIAEDPVDSPPPPAPRAWPRGRSPDRPKR</sequence>
<keyword evidence="6" id="KW-1185">Reference proteome</keyword>
<dbReference type="EMBL" id="SJFN01000024">
    <property type="protein sequence ID" value="TBW35831.1"/>
    <property type="molecule type" value="Genomic_DNA"/>
</dbReference>
<dbReference type="Pfam" id="PF03459">
    <property type="entry name" value="TOBE"/>
    <property type="match status" value="1"/>
</dbReference>
<dbReference type="Gene3D" id="2.40.50.100">
    <property type="match status" value="1"/>
</dbReference>
<keyword evidence="5" id="KW-0547">Nucleotide-binding</keyword>
<feature type="domain" description="Mop" evidence="4">
    <location>
        <begin position="62"/>
        <end position="128"/>
    </location>
</feature>
<keyword evidence="5" id="KW-0067">ATP-binding</keyword>
<dbReference type="GO" id="GO:0015689">
    <property type="term" value="P:molybdate ion transport"/>
    <property type="evidence" value="ECO:0007669"/>
    <property type="project" value="InterPro"/>
</dbReference>
<dbReference type="SUPFAM" id="SSF50331">
    <property type="entry name" value="MOP-like"/>
    <property type="match status" value="1"/>
</dbReference>
<proteinExistence type="predicted"/>
<reference evidence="5 6" key="1">
    <citation type="submission" date="2019-02" db="EMBL/GenBank/DDBJ databases">
        <title>Siculibacillus lacustris gen. nov., sp. nov., a new rosette-forming bacterium isolated from a freshwater crater lake (Lake St. Ana, Romania).</title>
        <authorList>
            <person name="Felfoldi T."/>
            <person name="Marton Z."/>
            <person name="Szabo A."/>
            <person name="Mentes A."/>
            <person name="Boka K."/>
            <person name="Marialigeti K."/>
            <person name="Mathe I."/>
            <person name="Koncz M."/>
            <person name="Schumann P."/>
            <person name="Toth E."/>
        </authorList>
    </citation>
    <scope>NUCLEOTIDE SEQUENCE [LARGE SCALE GENOMIC DNA]</scope>
    <source>
        <strain evidence="5 6">SA-279</strain>
    </source>
</reference>
<name>A0A4Q9VLF9_9HYPH</name>
<dbReference type="InterPro" id="IPR005116">
    <property type="entry name" value="Transp-assoc_OB_typ1"/>
</dbReference>
<evidence type="ECO:0000313" key="6">
    <source>
        <dbReference type="Proteomes" id="UP000292781"/>
    </source>
</evidence>
<dbReference type="InterPro" id="IPR004606">
    <property type="entry name" value="Mop_domain"/>
</dbReference>
<dbReference type="InterPro" id="IPR008995">
    <property type="entry name" value="Mo/tungstate-bd_C_term_dom"/>
</dbReference>
<dbReference type="RefSeq" id="WP_131310532.1">
    <property type="nucleotide sequence ID" value="NZ_SJFN01000024.1"/>
</dbReference>
<accession>A0A4Q9VLF9</accession>
<evidence type="ECO:0000256" key="2">
    <source>
        <dbReference type="PROSITE-ProRule" id="PRU01213"/>
    </source>
</evidence>
<evidence type="ECO:0000259" key="4">
    <source>
        <dbReference type="PROSITE" id="PS51866"/>
    </source>
</evidence>
<evidence type="ECO:0000256" key="3">
    <source>
        <dbReference type="SAM" id="MobiDB-lite"/>
    </source>
</evidence>
<evidence type="ECO:0000313" key="5">
    <source>
        <dbReference type="EMBL" id="TBW35831.1"/>
    </source>
</evidence>
<dbReference type="PROSITE" id="PS51866">
    <property type="entry name" value="MOP"/>
    <property type="match status" value="1"/>
</dbReference>
<organism evidence="5 6">
    <name type="scientific">Siculibacillus lacustris</name>
    <dbReference type="NCBI Taxonomy" id="1549641"/>
    <lineage>
        <taxon>Bacteria</taxon>
        <taxon>Pseudomonadati</taxon>
        <taxon>Pseudomonadota</taxon>
        <taxon>Alphaproteobacteria</taxon>
        <taxon>Hyphomicrobiales</taxon>
        <taxon>Ancalomicrobiaceae</taxon>
        <taxon>Siculibacillus</taxon>
    </lineage>
</organism>
<keyword evidence="1 2" id="KW-0500">Molybdenum</keyword>
<evidence type="ECO:0000256" key="1">
    <source>
        <dbReference type="ARBA" id="ARBA00022505"/>
    </source>
</evidence>
<dbReference type="GO" id="GO:0005524">
    <property type="term" value="F:ATP binding"/>
    <property type="evidence" value="ECO:0007669"/>
    <property type="project" value="UniProtKB-KW"/>
</dbReference>
<gene>
    <name evidence="5" type="ORF">EYW49_15680</name>
</gene>
<dbReference type="AlphaFoldDB" id="A0A4Q9VLF9"/>
<comment type="caution">
    <text evidence="5">The sequence shown here is derived from an EMBL/GenBank/DDBJ whole genome shotgun (WGS) entry which is preliminary data.</text>
</comment>